<gene>
    <name evidence="1" type="ORF">BDV26DRAFT_269493</name>
</gene>
<proteinExistence type="predicted"/>
<dbReference type="EMBL" id="ML736278">
    <property type="protein sequence ID" value="KAE8374702.1"/>
    <property type="molecule type" value="Genomic_DNA"/>
</dbReference>
<dbReference type="OrthoDB" id="5304511at2759"/>
<sequence length="422" mass="48557">MALEFLPTELRILILQQLPDIQSLKSLVHASPVYYSTFALSKKSLLHDILQRQYGLVDLAEPIAAIRSQGLHADIPANKTEIVNLLDRRRRHGELPASEQGPADLEECIRLSHFYRQLECLLDTYCAQASCPPGVSQETWDQNRPINPSKTEKARILRALCRLQTYCNIFGPREWSEEQQQQQNTAAFSSPSYSPLKRRSSSWYRNFGLHEMWGMIFGTMPPWEVEEFGCLWVFLQQQYTEIFSEIAQEFPRNSHEWQALRPTVDGMELFPSVDGDGSDGNDYNDYRNHLVSLGPSFLYKVLRQPSYEARRNLVACNAISSKSSFMILVKVSRDPPSLLYPADKYESEDIGRTLPLMPAIEQPNSGWKHHWHGYGPIHRVREVVRNDNPQEPQIERTIGNAAGWQWGYAIWDEERNAAGHRL</sequence>
<dbReference type="Proteomes" id="UP000326198">
    <property type="component" value="Unassembled WGS sequence"/>
</dbReference>
<name>A0A5N7AXZ0_9EURO</name>
<protein>
    <submittedName>
        <fullName evidence="1">Uncharacterized protein</fullName>
    </submittedName>
</protein>
<reference evidence="1 2" key="1">
    <citation type="submission" date="2019-04" db="EMBL/GenBank/DDBJ databases">
        <title>Friends and foes A comparative genomics studyof 23 Aspergillus species from section Flavi.</title>
        <authorList>
            <consortium name="DOE Joint Genome Institute"/>
            <person name="Kjaerbolling I."/>
            <person name="Vesth T."/>
            <person name="Frisvad J.C."/>
            <person name="Nybo J.L."/>
            <person name="Theobald S."/>
            <person name="Kildgaard S."/>
            <person name="Isbrandt T."/>
            <person name="Kuo A."/>
            <person name="Sato A."/>
            <person name="Lyhne E.K."/>
            <person name="Kogle M.E."/>
            <person name="Wiebenga A."/>
            <person name="Kun R.S."/>
            <person name="Lubbers R.J."/>
            <person name="Makela M.R."/>
            <person name="Barry K."/>
            <person name="Chovatia M."/>
            <person name="Clum A."/>
            <person name="Daum C."/>
            <person name="Haridas S."/>
            <person name="He G."/>
            <person name="LaButti K."/>
            <person name="Lipzen A."/>
            <person name="Mondo S."/>
            <person name="Riley R."/>
            <person name="Salamov A."/>
            <person name="Simmons B.A."/>
            <person name="Magnuson J.K."/>
            <person name="Henrissat B."/>
            <person name="Mortensen U.H."/>
            <person name="Larsen T.O."/>
            <person name="Devries R.P."/>
            <person name="Grigoriev I.V."/>
            <person name="Machida M."/>
            <person name="Baker S.E."/>
            <person name="Andersen M.R."/>
        </authorList>
    </citation>
    <scope>NUCLEOTIDE SEQUENCE [LARGE SCALE GENOMIC DNA]</scope>
    <source>
        <strain evidence="1 2">IBT 29228</strain>
    </source>
</reference>
<accession>A0A5N7AXZ0</accession>
<evidence type="ECO:0000313" key="2">
    <source>
        <dbReference type="Proteomes" id="UP000326198"/>
    </source>
</evidence>
<keyword evidence="2" id="KW-1185">Reference proteome</keyword>
<organism evidence="1 2">
    <name type="scientific">Aspergillus bertholletiae</name>
    <dbReference type="NCBI Taxonomy" id="1226010"/>
    <lineage>
        <taxon>Eukaryota</taxon>
        <taxon>Fungi</taxon>
        <taxon>Dikarya</taxon>
        <taxon>Ascomycota</taxon>
        <taxon>Pezizomycotina</taxon>
        <taxon>Eurotiomycetes</taxon>
        <taxon>Eurotiomycetidae</taxon>
        <taxon>Eurotiales</taxon>
        <taxon>Aspergillaceae</taxon>
        <taxon>Aspergillus</taxon>
        <taxon>Aspergillus subgen. Circumdati</taxon>
    </lineage>
</organism>
<evidence type="ECO:0000313" key="1">
    <source>
        <dbReference type="EMBL" id="KAE8374702.1"/>
    </source>
</evidence>
<dbReference type="AlphaFoldDB" id="A0A5N7AXZ0"/>